<dbReference type="InterPro" id="IPR003663">
    <property type="entry name" value="Sugar/inositol_transpt"/>
</dbReference>
<dbReference type="GO" id="GO:0016020">
    <property type="term" value="C:membrane"/>
    <property type="evidence" value="ECO:0007669"/>
    <property type="project" value="UniProtKB-SubCell"/>
</dbReference>
<evidence type="ECO:0000256" key="2">
    <source>
        <dbReference type="ARBA" id="ARBA00022692"/>
    </source>
</evidence>
<feature type="transmembrane region" description="Helical" evidence="7">
    <location>
        <begin position="126"/>
        <end position="151"/>
    </location>
</feature>
<dbReference type="PANTHER" id="PTHR48021:SF89">
    <property type="entry name" value="FI02132P-RELATED"/>
    <property type="match status" value="1"/>
</dbReference>
<comment type="similarity">
    <text evidence="6">Belongs to the major facilitator superfamily. Sugar transporter (TC 2.A.1.1) family.</text>
</comment>
<feature type="transmembrane region" description="Helical" evidence="7">
    <location>
        <begin position="28"/>
        <end position="51"/>
    </location>
</feature>
<feature type="transmembrane region" description="Helical" evidence="7">
    <location>
        <begin position="71"/>
        <end position="91"/>
    </location>
</feature>
<keyword evidence="6" id="KW-0813">Transport</keyword>
<dbReference type="SUPFAM" id="SSF103473">
    <property type="entry name" value="MFS general substrate transporter"/>
    <property type="match status" value="1"/>
</dbReference>
<organism evidence="9 10">
    <name type="scientific">Asbolus verrucosus</name>
    <name type="common">Desert ironclad beetle</name>
    <dbReference type="NCBI Taxonomy" id="1661398"/>
    <lineage>
        <taxon>Eukaryota</taxon>
        <taxon>Metazoa</taxon>
        <taxon>Ecdysozoa</taxon>
        <taxon>Arthropoda</taxon>
        <taxon>Hexapoda</taxon>
        <taxon>Insecta</taxon>
        <taxon>Pterygota</taxon>
        <taxon>Neoptera</taxon>
        <taxon>Endopterygota</taxon>
        <taxon>Coleoptera</taxon>
        <taxon>Polyphaga</taxon>
        <taxon>Cucujiformia</taxon>
        <taxon>Tenebrionidae</taxon>
        <taxon>Pimeliinae</taxon>
        <taxon>Asbolus</taxon>
    </lineage>
</organism>
<dbReference type="AlphaFoldDB" id="A0A482VIX1"/>
<protein>
    <submittedName>
        <fullName evidence="9">Facilitated trehalose transporter Tret1-2-like</fullName>
    </submittedName>
</protein>
<keyword evidence="5" id="KW-0325">Glycoprotein</keyword>
<dbReference type="Gene3D" id="1.20.1250.20">
    <property type="entry name" value="MFS general substrate transporter like domains"/>
    <property type="match status" value="1"/>
</dbReference>
<feature type="transmembrane region" description="Helical" evidence="7">
    <location>
        <begin position="163"/>
        <end position="184"/>
    </location>
</feature>
<evidence type="ECO:0000256" key="6">
    <source>
        <dbReference type="RuleBase" id="RU003346"/>
    </source>
</evidence>
<feature type="transmembrane region" description="Helical" evidence="7">
    <location>
        <begin position="352"/>
        <end position="373"/>
    </location>
</feature>
<evidence type="ECO:0000256" key="1">
    <source>
        <dbReference type="ARBA" id="ARBA00004141"/>
    </source>
</evidence>
<dbReference type="GO" id="GO:0022857">
    <property type="term" value="F:transmembrane transporter activity"/>
    <property type="evidence" value="ECO:0007669"/>
    <property type="project" value="InterPro"/>
</dbReference>
<evidence type="ECO:0000256" key="5">
    <source>
        <dbReference type="ARBA" id="ARBA00023180"/>
    </source>
</evidence>
<dbReference type="InterPro" id="IPR005829">
    <property type="entry name" value="Sugar_transporter_CS"/>
</dbReference>
<reference evidence="9 10" key="1">
    <citation type="submission" date="2017-03" db="EMBL/GenBank/DDBJ databases">
        <title>Genome of the blue death feigning beetle - Asbolus verrucosus.</title>
        <authorList>
            <person name="Rider S.D."/>
        </authorList>
    </citation>
    <scope>NUCLEOTIDE SEQUENCE [LARGE SCALE GENOMIC DNA]</scope>
    <source>
        <strain evidence="9">Butters</strain>
        <tissue evidence="9">Head and leg muscle</tissue>
    </source>
</reference>
<feature type="transmembrane region" description="Helical" evidence="7">
    <location>
        <begin position="190"/>
        <end position="210"/>
    </location>
</feature>
<dbReference type="FunFam" id="1.20.1250.20:FF:000249">
    <property type="entry name" value="facilitated trehalose transporter Tret1"/>
    <property type="match status" value="1"/>
</dbReference>
<dbReference type="Pfam" id="PF00083">
    <property type="entry name" value="Sugar_tr"/>
    <property type="match status" value="1"/>
</dbReference>
<evidence type="ECO:0000256" key="3">
    <source>
        <dbReference type="ARBA" id="ARBA00022989"/>
    </source>
</evidence>
<dbReference type="InterPro" id="IPR036259">
    <property type="entry name" value="MFS_trans_sf"/>
</dbReference>
<evidence type="ECO:0000313" key="9">
    <source>
        <dbReference type="EMBL" id="RZC32700.1"/>
    </source>
</evidence>
<sequence length="505" mass="55846">MEDGDQKVENEFSQQHEGGFKRSVAKQVILGLLTNFSSIAPSMSLGFSAVALPALTDISNEYVLSKNEASWFASIASLATPFGCIFSGPIADRFGRRSAMFCINVVCFIGWLIVASAYYFPEHQYAILLVGRLLTGLSTGLSSIPATIYMAEISSAKLRGVFCTWNSVFFAIGVLIIYFLGFVLKDNWGVISLITAAFPCVGMIFVSFLVPESPSWLIRKDRFDEAKHNMCNIFGAQDYIPEVQQEIEKLIKNRGVKTGNTQKSILDQVVKKVKYLIKPNCLKPFALVTTFFFFQQFSGTFVIVFYAIDIVKEAGVELDAYLTIVMIGVVRLITAMLVSYVSKIFGRRPLSLLSGSGMTVCMIALAGYILAISQGKVAQETQDSLLFLPVVLLLFYFFTSTIGFLPMPFAMCAEVFPAKIRGTASGLASGFGYFFNFITVKIYPTMIEGIGRQGVFFFYGAMALAGTVFIVALLPETKGKSLQEIEEFFDKKRPKRNSLLKESLQ</sequence>
<keyword evidence="2 7" id="KW-0812">Transmembrane</keyword>
<dbReference type="InterPro" id="IPR020846">
    <property type="entry name" value="MFS_dom"/>
</dbReference>
<dbReference type="EMBL" id="QDEB01095221">
    <property type="protein sequence ID" value="RZC32700.1"/>
    <property type="molecule type" value="Genomic_DNA"/>
</dbReference>
<feature type="transmembrane region" description="Helical" evidence="7">
    <location>
        <begin position="98"/>
        <end position="120"/>
    </location>
</feature>
<feature type="non-terminal residue" evidence="9">
    <location>
        <position position="505"/>
    </location>
</feature>
<evidence type="ECO:0000313" key="10">
    <source>
        <dbReference type="Proteomes" id="UP000292052"/>
    </source>
</evidence>
<dbReference type="InterPro" id="IPR050549">
    <property type="entry name" value="MFS_Trehalose_Transporter"/>
</dbReference>
<feature type="transmembrane region" description="Helical" evidence="7">
    <location>
        <begin position="426"/>
        <end position="444"/>
    </location>
</feature>
<keyword evidence="10" id="KW-1185">Reference proteome</keyword>
<evidence type="ECO:0000259" key="8">
    <source>
        <dbReference type="PROSITE" id="PS50850"/>
    </source>
</evidence>
<dbReference type="OrthoDB" id="6612291at2759"/>
<accession>A0A482VIX1</accession>
<dbReference type="PANTHER" id="PTHR48021">
    <property type="match status" value="1"/>
</dbReference>
<dbReference type="STRING" id="1661398.A0A482VIX1"/>
<comment type="caution">
    <text evidence="9">The sequence shown here is derived from an EMBL/GenBank/DDBJ whole genome shotgun (WGS) entry which is preliminary data.</text>
</comment>
<dbReference type="PROSITE" id="PS00217">
    <property type="entry name" value="SUGAR_TRANSPORT_2"/>
    <property type="match status" value="1"/>
</dbReference>
<evidence type="ECO:0000256" key="4">
    <source>
        <dbReference type="ARBA" id="ARBA00023136"/>
    </source>
</evidence>
<dbReference type="Proteomes" id="UP000292052">
    <property type="component" value="Unassembled WGS sequence"/>
</dbReference>
<name>A0A482VIX1_ASBVE</name>
<feature type="transmembrane region" description="Helical" evidence="7">
    <location>
        <begin position="456"/>
        <end position="474"/>
    </location>
</feature>
<dbReference type="NCBIfam" id="TIGR00879">
    <property type="entry name" value="SP"/>
    <property type="match status" value="1"/>
</dbReference>
<dbReference type="PROSITE" id="PS50850">
    <property type="entry name" value="MFS"/>
    <property type="match status" value="1"/>
</dbReference>
<dbReference type="InterPro" id="IPR005828">
    <property type="entry name" value="MFS_sugar_transport-like"/>
</dbReference>
<feature type="transmembrane region" description="Helical" evidence="7">
    <location>
        <begin position="320"/>
        <end position="340"/>
    </location>
</feature>
<comment type="subcellular location">
    <subcellularLocation>
        <location evidence="1">Membrane</location>
        <topology evidence="1">Multi-pass membrane protein</topology>
    </subcellularLocation>
</comment>
<keyword evidence="4 7" id="KW-0472">Membrane</keyword>
<gene>
    <name evidence="9" type="ORF">BDFB_004006</name>
</gene>
<dbReference type="PRINTS" id="PR00171">
    <property type="entry name" value="SUGRTRNSPORT"/>
</dbReference>
<feature type="domain" description="Major facilitator superfamily (MFS) profile" evidence="8">
    <location>
        <begin position="30"/>
        <end position="478"/>
    </location>
</feature>
<feature type="transmembrane region" description="Helical" evidence="7">
    <location>
        <begin position="385"/>
        <end position="405"/>
    </location>
</feature>
<feature type="transmembrane region" description="Helical" evidence="7">
    <location>
        <begin position="285"/>
        <end position="308"/>
    </location>
</feature>
<keyword evidence="3 7" id="KW-1133">Transmembrane helix</keyword>
<proteinExistence type="inferred from homology"/>
<evidence type="ECO:0000256" key="7">
    <source>
        <dbReference type="SAM" id="Phobius"/>
    </source>
</evidence>